<accession>A0A099NSE0</accession>
<evidence type="ECO:0000313" key="1">
    <source>
        <dbReference type="EMBL" id="KGK34811.1"/>
    </source>
</evidence>
<protein>
    <submittedName>
        <fullName evidence="1">Uncharacterized protein</fullName>
    </submittedName>
</protein>
<comment type="caution">
    <text evidence="1">The sequence shown here is derived from an EMBL/GenBank/DDBJ whole genome shotgun (WGS) entry which is preliminary data.</text>
</comment>
<name>A0A099NSE0_PICKU</name>
<evidence type="ECO:0000313" key="2">
    <source>
        <dbReference type="Proteomes" id="UP000029867"/>
    </source>
</evidence>
<dbReference type="EMBL" id="JQFK01001260">
    <property type="protein sequence ID" value="KGK34811.1"/>
    <property type="molecule type" value="Genomic_DNA"/>
</dbReference>
<organism evidence="1 2">
    <name type="scientific">Pichia kudriavzevii</name>
    <name type="common">Yeast</name>
    <name type="synonym">Issatchenkia orientalis</name>
    <dbReference type="NCBI Taxonomy" id="4909"/>
    <lineage>
        <taxon>Eukaryota</taxon>
        <taxon>Fungi</taxon>
        <taxon>Dikarya</taxon>
        <taxon>Ascomycota</taxon>
        <taxon>Saccharomycotina</taxon>
        <taxon>Pichiomycetes</taxon>
        <taxon>Pichiales</taxon>
        <taxon>Pichiaceae</taxon>
        <taxon>Pichia</taxon>
    </lineage>
</organism>
<proteinExistence type="predicted"/>
<reference evidence="2" key="1">
    <citation type="journal article" date="2014" name="Microb. Cell Fact.">
        <title>Exploiting Issatchenkia orientalis SD108 for succinic acid production.</title>
        <authorList>
            <person name="Xiao H."/>
            <person name="Shao Z."/>
            <person name="Jiang Y."/>
            <person name="Dole S."/>
            <person name="Zhao H."/>
        </authorList>
    </citation>
    <scope>NUCLEOTIDE SEQUENCE [LARGE SCALE GENOMIC DNA]</scope>
    <source>
        <strain evidence="2">SD108</strain>
    </source>
</reference>
<dbReference type="Proteomes" id="UP000029867">
    <property type="component" value="Unassembled WGS sequence"/>
</dbReference>
<feature type="non-terminal residue" evidence="1">
    <location>
        <position position="1"/>
    </location>
</feature>
<dbReference type="AlphaFoldDB" id="A0A099NSE0"/>
<sequence length="38" mass="4297">WEDELLNSLPESWDETALALSADNVDPVLVIELEDINK</sequence>
<gene>
    <name evidence="1" type="ORF">JL09_g6040</name>
</gene>
<dbReference type="HOGENOM" id="CLU_3337961_0_0_1"/>